<keyword evidence="3" id="KW-1185">Reference proteome</keyword>
<feature type="transmembrane region" description="Helical" evidence="1">
    <location>
        <begin position="94"/>
        <end position="116"/>
    </location>
</feature>
<evidence type="ECO:0000256" key="1">
    <source>
        <dbReference type="SAM" id="Phobius"/>
    </source>
</evidence>
<protein>
    <recommendedName>
        <fullName evidence="4">TVP38/TMEM64 family membrane protein</fullName>
    </recommendedName>
</protein>
<feature type="transmembrane region" description="Helical" evidence="1">
    <location>
        <begin position="205"/>
        <end position="223"/>
    </location>
</feature>
<feature type="transmembrane region" description="Helical" evidence="1">
    <location>
        <begin position="28"/>
        <end position="52"/>
    </location>
</feature>
<dbReference type="KEGG" id="vbh:CMV30_05545"/>
<dbReference type="EMBL" id="CP023344">
    <property type="protein sequence ID" value="ATC63459.1"/>
    <property type="molecule type" value="Genomic_DNA"/>
</dbReference>
<organism evidence="2 3">
    <name type="scientific">Nibricoccus aquaticus</name>
    <dbReference type="NCBI Taxonomy" id="2576891"/>
    <lineage>
        <taxon>Bacteria</taxon>
        <taxon>Pseudomonadati</taxon>
        <taxon>Verrucomicrobiota</taxon>
        <taxon>Opitutia</taxon>
        <taxon>Opitutales</taxon>
        <taxon>Opitutaceae</taxon>
        <taxon>Nibricoccus</taxon>
    </lineage>
</organism>
<keyword evidence="1" id="KW-0472">Membrane</keyword>
<reference evidence="2 3" key="1">
    <citation type="submission" date="2017-09" db="EMBL/GenBank/DDBJ databases">
        <title>Complete genome sequence of Verrucomicrobial strain HZ-65, isolated from freshwater.</title>
        <authorList>
            <person name="Choi A."/>
        </authorList>
    </citation>
    <scope>NUCLEOTIDE SEQUENCE [LARGE SCALE GENOMIC DNA]</scope>
    <source>
        <strain evidence="2 3">HZ-65</strain>
    </source>
</reference>
<keyword evidence="1" id="KW-1133">Transmembrane helix</keyword>
<evidence type="ECO:0008006" key="4">
    <source>
        <dbReference type="Google" id="ProtNLM"/>
    </source>
</evidence>
<feature type="transmembrane region" description="Helical" evidence="1">
    <location>
        <begin position="64"/>
        <end position="88"/>
    </location>
</feature>
<dbReference type="AlphaFoldDB" id="A0A290Q463"/>
<evidence type="ECO:0000313" key="3">
    <source>
        <dbReference type="Proteomes" id="UP000217265"/>
    </source>
</evidence>
<name>A0A290Q463_9BACT</name>
<keyword evidence="1" id="KW-0812">Transmembrane</keyword>
<feature type="transmembrane region" description="Helical" evidence="1">
    <location>
        <begin position="175"/>
        <end position="193"/>
    </location>
</feature>
<sequence>MKPESSARPLTAMQSAGGWKRAHFKRQWWLIGAGALVVAGVVVALALEYGWWSDLVGAMERVNAVLTVVLMALLPLAGFSIGVVYVVAGMKFGLVWGGVVIVGVTAVHLLGTHWIVRSFLRGPIERFLARRNFRMPEAPAGAEQSLAAMVALVPGPPYFLRNYGLALSGMPLRKYFWVCLGVYTVRSYVTLALGDLSGDPSGEGFAWLAGILVVKLVVCAFLIRRITRRHREMGAGRESEKSRVAPVER</sequence>
<dbReference type="Proteomes" id="UP000217265">
    <property type="component" value="Chromosome"/>
</dbReference>
<gene>
    <name evidence="2" type="ORF">CMV30_05545</name>
</gene>
<proteinExistence type="predicted"/>
<evidence type="ECO:0000313" key="2">
    <source>
        <dbReference type="EMBL" id="ATC63459.1"/>
    </source>
</evidence>
<accession>A0A290Q463</accession>